<keyword evidence="2" id="KW-1185">Reference proteome</keyword>
<reference evidence="1" key="1">
    <citation type="submission" date="2023-08" db="EMBL/GenBank/DDBJ databases">
        <authorList>
            <person name="Alioto T."/>
            <person name="Alioto T."/>
            <person name="Gomez Garrido J."/>
        </authorList>
    </citation>
    <scope>NUCLEOTIDE SEQUENCE</scope>
</reference>
<dbReference type="AlphaFoldDB" id="A0AA36AMY0"/>
<gene>
    <name evidence="1" type="ORF">OCTVUL_1B002765</name>
</gene>
<evidence type="ECO:0000313" key="1">
    <source>
        <dbReference type="EMBL" id="CAI9718453.1"/>
    </source>
</evidence>
<sequence>MANSANTFACHIVSTGDCSRGNFSRGDCNKGDCSNGDCSTGDCSRGDCSRGYCSRKDCSRGDYSRGDCSRGDCSRGDCSRGDCSRGDCSRGDCSRVKLCTSSNESEGAPIFRSDTGILSRPSSLTQLCNPSLVKSFISIEQTFREATLSKIMEPIVSSKIVEPSFSFLFLLIHQPYAGHLHNYELNVMCILCVISIRGEIIEY</sequence>
<proteinExistence type="predicted"/>
<organism evidence="1 2">
    <name type="scientific">Octopus vulgaris</name>
    <name type="common">Common octopus</name>
    <dbReference type="NCBI Taxonomy" id="6645"/>
    <lineage>
        <taxon>Eukaryota</taxon>
        <taxon>Metazoa</taxon>
        <taxon>Spiralia</taxon>
        <taxon>Lophotrochozoa</taxon>
        <taxon>Mollusca</taxon>
        <taxon>Cephalopoda</taxon>
        <taxon>Coleoidea</taxon>
        <taxon>Octopodiformes</taxon>
        <taxon>Octopoda</taxon>
        <taxon>Incirrata</taxon>
        <taxon>Octopodidae</taxon>
        <taxon>Octopus</taxon>
    </lineage>
</organism>
<accession>A0AA36AMY0</accession>
<name>A0AA36AMY0_OCTVU</name>
<evidence type="ECO:0000313" key="2">
    <source>
        <dbReference type="Proteomes" id="UP001162480"/>
    </source>
</evidence>
<dbReference type="EMBL" id="OX597815">
    <property type="protein sequence ID" value="CAI9718453.1"/>
    <property type="molecule type" value="Genomic_DNA"/>
</dbReference>
<protein>
    <submittedName>
        <fullName evidence="1">Uncharacterized protein</fullName>
    </submittedName>
</protein>
<dbReference type="Proteomes" id="UP001162480">
    <property type="component" value="Chromosome 2"/>
</dbReference>